<organism evidence="1 2">
    <name type="scientific">Lysinibacillus agricola</name>
    <dbReference type="NCBI Taxonomy" id="2590012"/>
    <lineage>
        <taxon>Bacteria</taxon>
        <taxon>Bacillati</taxon>
        <taxon>Bacillota</taxon>
        <taxon>Bacilli</taxon>
        <taxon>Bacillales</taxon>
        <taxon>Bacillaceae</taxon>
        <taxon>Lysinibacillus</taxon>
    </lineage>
</organism>
<dbReference type="RefSeq" id="WP_053592466.1">
    <property type="nucleotide sequence ID" value="NZ_CP067341.1"/>
</dbReference>
<dbReference type="EMBL" id="CP067341">
    <property type="protein sequence ID" value="QQP11672.1"/>
    <property type="molecule type" value="Genomic_DNA"/>
</dbReference>
<name>A0ABX7AQV9_9BACI</name>
<evidence type="ECO:0000313" key="1">
    <source>
        <dbReference type="EMBL" id="QQP11672.1"/>
    </source>
</evidence>
<gene>
    <name evidence="1" type="ORF">FJQ98_21180</name>
</gene>
<keyword evidence="2" id="KW-1185">Reference proteome</keyword>
<reference evidence="1 2" key="1">
    <citation type="submission" date="2020-01" db="EMBL/GenBank/DDBJ databases">
        <authorList>
            <person name="Liu G."/>
            <person name="Liu B."/>
        </authorList>
    </citation>
    <scope>NUCLEOTIDE SEQUENCE [LARGE SCALE GENOMIC DNA]</scope>
    <source>
        <strain evidence="1 2">FJAT-51161</strain>
    </source>
</reference>
<proteinExistence type="predicted"/>
<accession>A0ABX7AQV9</accession>
<protein>
    <submittedName>
        <fullName evidence="1">DUF2806 domain-containing protein</fullName>
    </submittedName>
</protein>
<sequence length="312" mass="35047">MTGSNGFNIGDLVGLSEPLTKLIEVVSCGLGKIYEPTNIRRTAKAKADEIKLISDALVQNNMLPTNYSNGDISIDTTNSEELFKRAGERMIYQEILKQQNIDSVINTAFDELENTDEVSEDPVDKDWITRFMNSIEDISNEYMQEIWGKLLAGEIKQPNTFSLRTLEKLKNLTQHEAVLFKKVSEIALIDGNTSHIYRGGDLLDSVGINYDDLLVMEECGLITTAELTYSINVKPNFKITLSNEERFASFYNTSESSKIIEIPVYKITYSGTQLLKVIQSNPDNDFFISCIGELGMKNSQDFSINIYPITGL</sequence>
<evidence type="ECO:0000313" key="2">
    <source>
        <dbReference type="Proteomes" id="UP000596049"/>
    </source>
</evidence>
<dbReference type="Proteomes" id="UP000596049">
    <property type="component" value="Chromosome"/>
</dbReference>
<dbReference type="InterPro" id="IPR021254">
    <property type="entry name" value="DUF2806"/>
</dbReference>
<dbReference type="Pfam" id="PF10987">
    <property type="entry name" value="DUF2806"/>
    <property type="match status" value="1"/>
</dbReference>